<dbReference type="AlphaFoldDB" id="A0A5B0N0C2"/>
<keyword evidence="1" id="KW-0812">Transmembrane</keyword>
<sequence>MKARFKTSSLPGPPTFRVDINLVLGEPNKSEIPDTMKTFLMLIPIVSRFLATIGVHPSGQELAALGQDASRGCREGILVDSPAPARIVELVPVDGAVPIDMPAYDHVSSYDKMIREYNAQHNIALPEAGAMVPYNPADRAARDSRILRPGSAITRTRDGDDRICTKGCMVSCGTFWLGVIVVVVVLLLKVLHPEANSGSGYQSTAVRSPRRGL</sequence>
<accession>A0A5B0N0C2</accession>
<proteinExistence type="predicted"/>
<name>A0A5B0N0C2_PUCGR</name>
<evidence type="ECO:0000256" key="1">
    <source>
        <dbReference type="SAM" id="Phobius"/>
    </source>
</evidence>
<organism evidence="2 3">
    <name type="scientific">Puccinia graminis f. sp. tritici</name>
    <dbReference type="NCBI Taxonomy" id="56615"/>
    <lineage>
        <taxon>Eukaryota</taxon>
        <taxon>Fungi</taxon>
        <taxon>Dikarya</taxon>
        <taxon>Basidiomycota</taxon>
        <taxon>Pucciniomycotina</taxon>
        <taxon>Pucciniomycetes</taxon>
        <taxon>Pucciniales</taxon>
        <taxon>Pucciniaceae</taxon>
        <taxon>Puccinia</taxon>
    </lineage>
</organism>
<evidence type="ECO:0000313" key="3">
    <source>
        <dbReference type="Proteomes" id="UP000325313"/>
    </source>
</evidence>
<reference evidence="2 3" key="1">
    <citation type="submission" date="2019-05" db="EMBL/GenBank/DDBJ databases">
        <title>Emergence of the Ug99 lineage of the wheat stem rust pathogen through somatic hybridization.</title>
        <authorList>
            <person name="Li F."/>
            <person name="Upadhyaya N.M."/>
            <person name="Sperschneider J."/>
            <person name="Matny O."/>
            <person name="Nguyen-Phuc H."/>
            <person name="Mago R."/>
            <person name="Raley C."/>
            <person name="Miller M.E."/>
            <person name="Silverstein K.A.T."/>
            <person name="Henningsen E."/>
            <person name="Hirsch C.D."/>
            <person name="Visser B."/>
            <person name="Pretorius Z.A."/>
            <person name="Steffenson B.J."/>
            <person name="Schwessinger B."/>
            <person name="Dodds P.N."/>
            <person name="Figueroa M."/>
        </authorList>
    </citation>
    <scope>NUCLEOTIDE SEQUENCE [LARGE SCALE GENOMIC DNA]</scope>
    <source>
        <strain evidence="2 3">Ug99</strain>
    </source>
</reference>
<feature type="transmembrane region" description="Helical" evidence="1">
    <location>
        <begin position="173"/>
        <end position="191"/>
    </location>
</feature>
<keyword evidence="1" id="KW-0472">Membrane</keyword>
<dbReference type="EMBL" id="VDEP01000441">
    <property type="protein sequence ID" value="KAA1081570.1"/>
    <property type="molecule type" value="Genomic_DNA"/>
</dbReference>
<comment type="caution">
    <text evidence="2">The sequence shown here is derived from an EMBL/GenBank/DDBJ whole genome shotgun (WGS) entry which is preliminary data.</text>
</comment>
<evidence type="ECO:0000313" key="2">
    <source>
        <dbReference type="EMBL" id="KAA1081570.1"/>
    </source>
</evidence>
<gene>
    <name evidence="2" type="ORF">PGTUg99_018262</name>
</gene>
<dbReference type="Proteomes" id="UP000325313">
    <property type="component" value="Unassembled WGS sequence"/>
</dbReference>
<protein>
    <submittedName>
        <fullName evidence="2">Uncharacterized protein</fullName>
    </submittedName>
</protein>
<keyword evidence="1" id="KW-1133">Transmembrane helix</keyword>